<dbReference type="Proteomes" id="UP000095255">
    <property type="component" value="Unassembled WGS sequence"/>
</dbReference>
<gene>
    <name evidence="7" type="ORF">BHU72_09045</name>
</gene>
<dbReference type="InterPro" id="IPR050378">
    <property type="entry name" value="Metallo-dep_Hydrolases_sf"/>
</dbReference>
<feature type="domain" description="Amidohydrolase-related" evidence="6">
    <location>
        <begin position="52"/>
        <end position="437"/>
    </location>
</feature>
<dbReference type="Gene3D" id="2.30.40.10">
    <property type="entry name" value="Urease, subunit C, domain 1"/>
    <property type="match status" value="1"/>
</dbReference>
<sequence length="463" mass="51603">MGRYSLLLKGGTVVTADETKVTDIGVYKGMVVALGDLDPADAKEVIDVTGKYVMPGAIDVHTHLDMPSGNYTTSDNFFTGTKAAAFGGTTTIIDFAIQEHGKSLKEAVDVWTRKANNRAVIDYGFHIIIKDIHDGIIEEMRELAEMGFPSFKLFMTYDSLRVSDDVILKVFEVAKEVGAIVLLHAENHEIIKYLVEKHVQEGKVEPRYHALSKPDYTEVEAVVRASNLARAVDAPVYLVHVSSPESIKYINELRNTGTTIFAETCPQYLLLDDSMYDEQKHLGAKYIMSPPLRSKERLHEMWAAISNGSFQVLATDHCPFPLKKKIEQAKKDFSQVPNGMPGIQLRLMLAYTYGVLSGRLTMQDLVRICSTNPARIFGLYPNKGTIKISSDADLIVFDPTIKGKINMELIRENIDYTPYEGMGFQGLPTYVFSRGKTIIDNLKFVGKKGTGVLIKRKKFSLGE</sequence>
<evidence type="ECO:0000256" key="1">
    <source>
        <dbReference type="ARBA" id="ARBA00001947"/>
    </source>
</evidence>
<dbReference type="GO" id="GO:0046872">
    <property type="term" value="F:metal ion binding"/>
    <property type="evidence" value="ECO:0007669"/>
    <property type="project" value="UniProtKB-KW"/>
</dbReference>
<comment type="caution">
    <text evidence="7">The sequence shown here is derived from an EMBL/GenBank/DDBJ whole genome shotgun (WGS) entry which is preliminary data.</text>
</comment>
<dbReference type="PANTHER" id="PTHR11647">
    <property type="entry name" value="HYDRANTOINASE/DIHYDROPYRIMIDINASE FAMILY MEMBER"/>
    <property type="match status" value="1"/>
</dbReference>
<dbReference type="InterPro" id="IPR011778">
    <property type="entry name" value="Hydantoinase/dihydroPyrase"/>
</dbReference>
<dbReference type="EMBL" id="MJAT01000037">
    <property type="protein sequence ID" value="OEH84675.1"/>
    <property type="molecule type" value="Genomic_DNA"/>
</dbReference>
<dbReference type="OrthoDB" id="9765462at2"/>
<evidence type="ECO:0000313" key="8">
    <source>
        <dbReference type="Proteomes" id="UP000095255"/>
    </source>
</evidence>
<dbReference type="GO" id="GO:0016812">
    <property type="term" value="F:hydrolase activity, acting on carbon-nitrogen (but not peptide) bonds, in cyclic amides"/>
    <property type="evidence" value="ECO:0007669"/>
    <property type="project" value="TreeGrafter"/>
</dbReference>
<feature type="modified residue" description="N6-carboxylysine" evidence="5">
    <location>
        <position position="152"/>
    </location>
</feature>
<dbReference type="AlphaFoldDB" id="A0A1E5L3F3"/>
<evidence type="ECO:0000256" key="2">
    <source>
        <dbReference type="ARBA" id="ARBA00008829"/>
    </source>
</evidence>
<dbReference type="InterPro" id="IPR011059">
    <property type="entry name" value="Metal-dep_hydrolase_composite"/>
</dbReference>
<comment type="similarity">
    <text evidence="2">Belongs to the metallo-dependent hydrolases superfamily. Hydantoinase/dihydropyrimidinase family.</text>
</comment>
<comment type="PTM">
    <text evidence="5">Carbamylation allows a single lysine to coordinate two divalent metal cations.</text>
</comment>
<dbReference type="Pfam" id="PF01979">
    <property type="entry name" value="Amidohydro_1"/>
    <property type="match status" value="1"/>
</dbReference>
<keyword evidence="3" id="KW-0479">Metal-binding</keyword>
<dbReference type="PANTHER" id="PTHR11647:SF1">
    <property type="entry name" value="COLLAPSIN RESPONSE MEDIATOR PROTEIN"/>
    <property type="match status" value="1"/>
</dbReference>
<protein>
    <submittedName>
        <fullName evidence="7">Dihydropyrimidinase</fullName>
    </submittedName>
</protein>
<dbReference type="InterPro" id="IPR032466">
    <property type="entry name" value="Metal_Hydrolase"/>
</dbReference>
<evidence type="ECO:0000256" key="3">
    <source>
        <dbReference type="ARBA" id="ARBA00022723"/>
    </source>
</evidence>
<evidence type="ECO:0000259" key="6">
    <source>
        <dbReference type="Pfam" id="PF01979"/>
    </source>
</evidence>
<evidence type="ECO:0000256" key="4">
    <source>
        <dbReference type="ARBA" id="ARBA00022801"/>
    </source>
</evidence>
<dbReference type="FunFam" id="3.20.20.140:FF:000174">
    <property type="entry name" value="Dihydropyrimidinase-related protein 2"/>
    <property type="match status" value="1"/>
</dbReference>
<dbReference type="Gene3D" id="3.20.20.140">
    <property type="entry name" value="Metal-dependent hydrolases"/>
    <property type="match status" value="1"/>
</dbReference>
<accession>A0A1E5L3F3</accession>
<name>A0A1E5L3F3_9FIRM</name>
<evidence type="ECO:0000313" key="7">
    <source>
        <dbReference type="EMBL" id="OEH84675.1"/>
    </source>
</evidence>
<reference evidence="7 8" key="1">
    <citation type="submission" date="2016-09" db="EMBL/GenBank/DDBJ databases">
        <title>Desulfuribacillus arsenicus sp. nov., an obligately anaerobic, dissimilatory arsenic- and antimonate-reducing bacterium isolated from anoxic sediments.</title>
        <authorList>
            <person name="Abin C.A."/>
            <person name="Hollibaugh J.T."/>
        </authorList>
    </citation>
    <scope>NUCLEOTIDE SEQUENCE [LARGE SCALE GENOMIC DNA]</scope>
    <source>
        <strain evidence="7 8">MLFW-2</strain>
    </source>
</reference>
<dbReference type="NCBIfam" id="TIGR02033">
    <property type="entry name" value="D-hydantoinase"/>
    <property type="match status" value="1"/>
</dbReference>
<proteinExistence type="inferred from homology"/>
<dbReference type="InterPro" id="IPR006680">
    <property type="entry name" value="Amidohydro-rel"/>
</dbReference>
<dbReference type="CDD" id="cd01314">
    <property type="entry name" value="D-HYD"/>
    <property type="match status" value="1"/>
</dbReference>
<keyword evidence="4" id="KW-0378">Hydrolase</keyword>
<keyword evidence="8" id="KW-1185">Reference proteome</keyword>
<dbReference type="SUPFAM" id="SSF51556">
    <property type="entry name" value="Metallo-dependent hydrolases"/>
    <property type="match status" value="1"/>
</dbReference>
<dbReference type="STRING" id="1390249.BHU72_09045"/>
<comment type="cofactor">
    <cofactor evidence="1">
        <name>Zn(2+)</name>
        <dbReference type="ChEBI" id="CHEBI:29105"/>
    </cofactor>
</comment>
<evidence type="ECO:0000256" key="5">
    <source>
        <dbReference type="PIRSR" id="PIRSR611778-50"/>
    </source>
</evidence>
<organism evidence="7 8">
    <name type="scientific">Desulfuribacillus stibiiarsenatis</name>
    <dbReference type="NCBI Taxonomy" id="1390249"/>
    <lineage>
        <taxon>Bacteria</taxon>
        <taxon>Bacillati</taxon>
        <taxon>Bacillota</taxon>
        <taxon>Desulfuribacillia</taxon>
        <taxon>Desulfuribacillales</taxon>
        <taxon>Desulfuribacillaceae</taxon>
        <taxon>Desulfuribacillus</taxon>
    </lineage>
</organism>
<dbReference type="SUPFAM" id="SSF51338">
    <property type="entry name" value="Composite domain of metallo-dependent hydrolases"/>
    <property type="match status" value="2"/>
</dbReference>
<dbReference type="GO" id="GO:0005829">
    <property type="term" value="C:cytosol"/>
    <property type="evidence" value="ECO:0007669"/>
    <property type="project" value="TreeGrafter"/>
</dbReference>